<dbReference type="FunFam" id="3.10.150.10:FF:000008">
    <property type="entry name" value="Proliferating cell nuclear antigen"/>
    <property type="match status" value="1"/>
</dbReference>
<evidence type="ECO:0000256" key="13">
    <source>
        <dbReference type="PROSITE-ProRule" id="PRU10007"/>
    </source>
</evidence>
<dbReference type="FunFam" id="3.70.10.10:FF:000001">
    <property type="entry name" value="Proliferating cell nuclear antigen"/>
    <property type="match status" value="1"/>
</dbReference>
<dbReference type="InterPro" id="IPR022648">
    <property type="entry name" value="Pr_cel_nuc_antig_N"/>
</dbReference>
<dbReference type="Gene3D" id="3.40.605.10">
    <property type="entry name" value="Aldehyde Dehydrogenase, Chain A, domain 1"/>
    <property type="match status" value="1"/>
</dbReference>
<dbReference type="InterPro" id="IPR000730">
    <property type="entry name" value="Pr_cel_nuc_antig"/>
</dbReference>
<evidence type="ECO:0000256" key="8">
    <source>
        <dbReference type="ARBA" id="ARBA00023062"/>
    </source>
</evidence>
<dbReference type="FunFam" id="3.40.309.10:FF:000005">
    <property type="entry name" value="1-pyrroline-5-carboxylate dehydrogenase 1"/>
    <property type="match status" value="1"/>
</dbReference>
<dbReference type="GO" id="GO:0010133">
    <property type="term" value="P:L-proline catabolic process to L-glutamate"/>
    <property type="evidence" value="ECO:0007669"/>
    <property type="project" value="UniProtKB-UniPathway"/>
</dbReference>
<dbReference type="GO" id="GO:0005759">
    <property type="term" value="C:mitochondrial matrix"/>
    <property type="evidence" value="ECO:0007669"/>
    <property type="project" value="TreeGrafter"/>
</dbReference>
<evidence type="ECO:0000256" key="6">
    <source>
        <dbReference type="ARBA" id="ARBA00023002"/>
    </source>
</evidence>
<comment type="caution">
    <text evidence="20">The sequence shown here is derived from an EMBL/GenBank/DDBJ whole genome shotgun (WGS) entry which is preliminary data.</text>
</comment>
<sequence>MLEARLAQGNVLKKVIDSLRDLVNEANFEFTPSGITLQSMDSAHVILVSLLLRADGFDNYRCDRTIPVGINMASLSKIIRAAANDDAITLRADDNGESLNLIFEAPNAGRVSDYELKLMDLDVEQVALPDMSYDVTVRMPSEELQRVCRDLSAVGESVTINATKESINFGVKGELGSGSIAIRSTAPVDKKEGVSISMRQPADVSFSLKFLTQFTKATPLSETVRLEFSNECPMLVEYPIGDMGYIRFYLAPKVDDDDEDKMWSVGGDIRDMIYGLWDTVYDLREICRKLGTRAGNITPSLKKMSPPTAYHTSPTSAALLGHFSLPAVQNEPMKTYAPNSVERIELQKAIKEMQATIFTKNLAQQEVCANHKNMLCTYHQASPELVNEAIDGAMKAKAGWEAMPFHERAAIFLKAADLLSGPYRYKMMAATILGQGKNAWQAEIDAAAELIDFWRFNCAFAAQIYSEQPPKNSPGTWNRVEYRPLEGFVVAISPFNFTAIGGNLSSAPALMGNVVLWKPSSSAILSNYIIHNVLMEAGLPDGVIQFIPGPSASTADALLNHPALAGVHFTGSTDVFKKIWKQVGNNIDKYHSYPRLVGETGGKNFHFIHESADLPNAVYNTIRSAFEYQGQKCSACSRVYVPDSIWPQFRELLQTELGTITQGGAEEFTAFSGPVVNRAAFDKIRSYIEFARDAKDAKIIAGGKYNDSRGYFIEPTVIETTNVEFKTMKEEIFGPVLTLHIAATGSTYALTGSIFAKDRNIISHASEVLRHAAGNFYINDKSTGAVVGQQPFGGARQSGTNDKAGSALNLYRWVSPRSIKESFVPLTHWSYPSNQ</sequence>
<evidence type="ECO:0000256" key="11">
    <source>
        <dbReference type="ARBA" id="ARBA00048142"/>
    </source>
</evidence>
<feature type="domain" description="Proliferating cell nuclear antigen PCNA N-terminal" evidence="18">
    <location>
        <begin position="1"/>
        <end position="124"/>
    </location>
</feature>
<evidence type="ECO:0000256" key="3">
    <source>
        <dbReference type="ARBA" id="ARBA00009986"/>
    </source>
</evidence>
<dbReference type="InterPro" id="IPR015590">
    <property type="entry name" value="Aldehyde_DH_dom"/>
</dbReference>
<dbReference type="Gene3D" id="3.40.309.10">
    <property type="entry name" value="Aldehyde Dehydrogenase, Chain A, domain 2"/>
    <property type="match status" value="1"/>
</dbReference>
<dbReference type="InterPro" id="IPR016160">
    <property type="entry name" value="Ald_DH_CS_CYS"/>
</dbReference>
<dbReference type="InterPro" id="IPR046938">
    <property type="entry name" value="DNA_clamp_sf"/>
</dbReference>
<dbReference type="PROSITE" id="PS00293">
    <property type="entry name" value="PCNA_2"/>
    <property type="match status" value="1"/>
</dbReference>
<evidence type="ECO:0000256" key="9">
    <source>
        <dbReference type="ARBA" id="ARBA00023125"/>
    </source>
</evidence>
<proteinExistence type="inferred from homology"/>
<dbReference type="GO" id="GO:0003842">
    <property type="term" value="F:L-glutamate gamma-semialdehyde dehydrogenase activity"/>
    <property type="evidence" value="ECO:0007669"/>
    <property type="project" value="UniProtKB-EC"/>
</dbReference>
<dbReference type="CDD" id="cd00577">
    <property type="entry name" value="PCNA"/>
    <property type="match status" value="1"/>
</dbReference>
<dbReference type="GO" id="GO:0006260">
    <property type="term" value="P:DNA replication"/>
    <property type="evidence" value="ECO:0007669"/>
    <property type="project" value="UniProtKB-KW"/>
</dbReference>
<dbReference type="GO" id="GO:0030337">
    <property type="term" value="F:DNA polymerase processivity factor activity"/>
    <property type="evidence" value="ECO:0007669"/>
    <property type="project" value="InterPro"/>
</dbReference>
<dbReference type="Gene3D" id="3.70.10.10">
    <property type="match status" value="1"/>
</dbReference>
<dbReference type="InterPro" id="IPR022659">
    <property type="entry name" value="Pr_cel_nuc_antig_CS"/>
</dbReference>
<keyword evidence="21" id="KW-1185">Reference proteome</keyword>
<keyword evidence="10 14" id="KW-0539">Nucleus</keyword>
<feature type="domain" description="Proliferating cell nuclear antigen PCNA C-terminal" evidence="19">
    <location>
        <begin position="128"/>
        <end position="253"/>
    </location>
</feature>
<name>A0A2H9TKJ1_9FUNG</name>
<keyword evidence="5 16" id="KW-0235">DNA replication</keyword>
<dbReference type="Pfam" id="PF00705">
    <property type="entry name" value="PCNA_N"/>
    <property type="match status" value="1"/>
</dbReference>
<dbReference type="CDD" id="cd07123">
    <property type="entry name" value="ALDH_F4-17_P5CDH"/>
    <property type="match status" value="1"/>
</dbReference>
<dbReference type="InterPro" id="IPR029510">
    <property type="entry name" value="Ald_DH_CS_GLU"/>
</dbReference>
<feature type="active site" evidence="13">
    <location>
        <position position="599"/>
    </location>
</feature>
<evidence type="ECO:0000256" key="15">
    <source>
        <dbReference type="RuleBase" id="RU003345"/>
    </source>
</evidence>
<dbReference type="EMBL" id="MTSL01000134">
    <property type="protein sequence ID" value="PJF18249.1"/>
    <property type="molecule type" value="Genomic_DNA"/>
</dbReference>
<comment type="similarity">
    <text evidence="4 16">Belongs to the PCNA family.</text>
</comment>
<dbReference type="InterPro" id="IPR050485">
    <property type="entry name" value="Proline_metab_enzyme"/>
</dbReference>
<keyword evidence="9 16" id="KW-0238">DNA-binding</keyword>
<dbReference type="Pfam" id="PF00171">
    <property type="entry name" value="Aldedh"/>
    <property type="match status" value="1"/>
</dbReference>
<comment type="function">
    <text evidence="14">This protein is an auxiliary protein of DNA polymerase delta and is involved in the control of eukaryotic DNA replication by increasing the polymerase's processivity during elongation of the leading strand.</text>
</comment>
<evidence type="ECO:0000256" key="12">
    <source>
        <dbReference type="ARBA" id="ARBA00054163"/>
    </source>
</evidence>
<dbReference type="GO" id="GO:0003677">
    <property type="term" value="F:DNA binding"/>
    <property type="evidence" value="ECO:0007669"/>
    <property type="project" value="UniProtKB-KW"/>
</dbReference>
<gene>
    <name evidence="20" type="ORF">PSACC_01928</name>
</gene>
<dbReference type="InterPro" id="IPR016162">
    <property type="entry name" value="Ald_DH_N"/>
</dbReference>
<dbReference type="HAMAP" id="MF_00317">
    <property type="entry name" value="DNApol_clamp_arch"/>
    <property type="match status" value="1"/>
</dbReference>
<evidence type="ECO:0000256" key="14">
    <source>
        <dbReference type="RuleBase" id="RU000641"/>
    </source>
</evidence>
<comment type="subcellular location">
    <subcellularLocation>
        <location evidence="1 14">Nucleus</location>
    </subcellularLocation>
</comment>
<dbReference type="PROSITE" id="PS01251">
    <property type="entry name" value="PCNA_1"/>
    <property type="match status" value="1"/>
</dbReference>
<dbReference type="Proteomes" id="UP000240830">
    <property type="component" value="Unassembled WGS sequence"/>
</dbReference>
<dbReference type="SUPFAM" id="SSF53720">
    <property type="entry name" value="ALDH-like"/>
    <property type="match status" value="1"/>
</dbReference>
<evidence type="ECO:0000256" key="2">
    <source>
        <dbReference type="ARBA" id="ARBA00004786"/>
    </source>
</evidence>
<dbReference type="FunFam" id="3.10.150.10:FF:000006">
    <property type="entry name" value="Proliferating cell nuclear antigen"/>
    <property type="match status" value="1"/>
</dbReference>
<dbReference type="AlphaFoldDB" id="A0A2H9TKJ1"/>
<evidence type="ECO:0000256" key="10">
    <source>
        <dbReference type="ARBA" id="ARBA00023242"/>
    </source>
</evidence>
<dbReference type="Pfam" id="PF02747">
    <property type="entry name" value="PCNA_C"/>
    <property type="match status" value="1"/>
</dbReference>
<reference evidence="20 21" key="1">
    <citation type="submission" date="2016-10" db="EMBL/GenBank/DDBJ databases">
        <title>The genome of Paramicrosporidium saccamoebae is the missing link in understanding Cryptomycota and Microsporidia evolution.</title>
        <authorList>
            <person name="Quandt C.A."/>
            <person name="Beaudet D."/>
            <person name="Corsaro D."/>
            <person name="Michel R."/>
            <person name="Corradi N."/>
            <person name="James T."/>
        </authorList>
    </citation>
    <scope>NUCLEOTIDE SEQUENCE [LARGE SCALE GENOMIC DNA]</scope>
    <source>
        <strain evidence="20 21">KSL3</strain>
    </source>
</reference>
<evidence type="ECO:0000256" key="4">
    <source>
        <dbReference type="ARBA" id="ARBA00010462"/>
    </source>
</evidence>
<protein>
    <recommendedName>
        <fullName evidence="14">DNA sliding clamp PCNA</fullName>
    </recommendedName>
</protein>
<evidence type="ECO:0000256" key="1">
    <source>
        <dbReference type="ARBA" id="ARBA00004123"/>
    </source>
</evidence>
<evidence type="ECO:0000256" key="16">
    <source>
        <dbReference type="RuleBase" id="RU003671"/>
    </source>
</evidence>
<dbReference type="PANTHER" id="PTHR42862:SF1">
    <property type="entry name" value="DELTA-1-PYRROLINE-5-CARBOXYLATE DEHYDROGENASE 2, ISOFORM A-RELATED"/>
    <property type="match status" value="1"/>
</dbReference>
<comment type="similarity">
    <text evidence="3 15">Belongs to the aldehyde dehydrogenase family.</text>
</comment>
<feature type="domain" description="Aldehyde dehydrogenase" evidence="17">
    <location>
        <begin position="368"/>
        <end position="807"/>
    </location>
</feature>
<dbReference type="STRING" id="1246581.A0A2H9TKJ1"/>
<dbReference type="GO" id="GO:0043626">
    <property type="term" value="C:PCNA complex"/>
    <property type="evidence" value="ECO:0007669"/>
    <property type="project" value="UniProtKB-ARBA"/>
</dbReference>
<keyword evidence="6 15" id="KW-0560">Oxidoreductase</keyword>
<dbReference type="InterPro" id="IPR005931">
    <property type="entry name" value="P5CDH/ALDH4A1"/>
</dbReference>
<dbReference type="InterPro" id="IPR016163">
    <property type="entry name" value="Ald_DH_C"/>
</dbReference>
<dbReference type="PANTHER" id="PTHR42862">
    <property type="entry name" value="DELTA-1-PYRROLINE-5-CARBOXYLATE DEHYDROGENASE 1, ISOFORM A-RELATED"/>
    <property type="match status" value="1"/>
</dbReference>
<dbReference type="PROSITE" id="PS00070">
    <property type="entry name" value="ALDEHYDE_DEHYDR_CYS"/>
    <property type="match status" value="1"/>
</dbReference>
<comment type="function">
    <text evidence="12">This protein is an auxiliary protein of DNA polymerase delta and is involved in the control of eukaryotic DNA replication by increasing the polymerase's processibility during elongation of the leading strand. Involved in DNA repair.</text>
</comment>
<dbReference type="OrthoDB" id="5322683at2759"/>
<evidence type="ECO:0000256" key="5">
    <source>
        <dbReference type="ARBA" id="ARBA00022705"/>
    </source>
</evidence>
<organism evidence="20 21">
    <name type="scientific">Paramicrosporidium saccamoebae</name>
    <dbReference type="NCBI Taxonomy" id="1246581"/>
    <lineage>
        <taxon>Eukaryota</taxon>
        <taxon>Fungi</taxon>
        <taxon>Fungi incertae sedis</taxon>
        <taxon>Cryptomycota</taxon>
        <taxon>Cryptomycota incertae sedis</taxon>
        <taxon>Paramicrosporidium</taxon>
    </lineage>
</organism>
<evidence type="ECO:0000259" key="17">
    <source>
        <dbReference type="Pfam" id="PF00171"/>
    </source>
</evidence>
<dbReference type="UniPathway" id="UPA00261">
    <property type="reaction ID" value="UER00374"/>
</dbReference>
<comment type="catalytic activity">
    <reaction evidence="11">
        <text>L-glutamate 5-semialdehyde + NAD(+) + H2O = L-glutamate + NADH + 2 H(+)</text>
        <dbReference type="Rhea" id="RHEA:30235"/>
        <dbReference type="ChEBI" id="CHEBI:15377"/>
        <dbReference type="ChEBI" id="CHEBI:15378"/>
        <dbReference type="ChEBI" id="CHEBI:29985"/>
        <dbReference type="ChEBI" id="CHEBI:57540"/>
        <dbReference type="ChEBI" id="CHEBI:57945"/>
        <dbReference type="ChEBI" id="CHEBI:58066"/>
        <dbReference type="EC" id="1.2.1.88"/>
    </reaction>
</comment>
<evidence type="ECO:0000313" key="20">
    <source>
        <dbReference type="EMBL" id="PJF18249.1"/>
    </source>
</evidence>
<keyword evidence="8" id="KW-0642">Proline metabolism</keyword>
<dbReference type="NCBIfam" id="TIGR00590">
    <property type="entry name" value="pcna"/>
    <property type="match status" value="1"/>
</dbReference>
<accession>A0A2H9TKJ1</accession>
<dbReference type="PRINTS" id="PR00339">
    <property type="entry name" value="PCNACYCLIN"/>
</dbReference>
<dbReference type="NCBIfam" id="TIGR01236">
    <property type="entry name" value="D1pyr5carbox1"/>
    <property type="match status" value="1"/>
</dbReference>
<dbReference type="PROSITE" id="PS00687">
    <property type="entry name" value="ALDEHYDE_DEHYDR_GLU"/>
    <property type="match status" value="1"/>
</dbReference>
<keyword evidence="7" id="KW-0520">NAD</keyword>
<evidence type="ECO:0000259" key="19">
    <source>
        <dbReference type="Pfam" id="PF02747"/>
    </source>
</evidence>
<evidence type="ECO:0000256" key="7">
    <source>
        <dbReference type="ARBA" id="ARBA00023027"/>
    </source>
</evidence>
<evidence type="ECO:0000259" key="18">
    <source>
        <dbReference type="Pfam" id="PF00705"/>
    </source>
</evidence>
<dbReference type="GO" id="GO:0006275">
    <property type="term" value="P:regulation of DNA replication"/>
    <property type="evidence" value="ECO:0007669"/>
    <property type="project" value="InterPro"/>
</dbReference>
<dbReference type="InterPro" id="IPR016161">
    <property type="entry name" value="Ald_DH/histidinol_DH"/>
</dbReference>
<dbReference type="InterPro" id="IPR022649">
    <property type="entry name" value="Pr_cel_nuc_antig_C"/>
</dbReference>
<comment type="pathway">
    <text evidence="2">Amino-acid degradation; L-proline degradation into L-glutamate; L-glutamate from L-proline: step 2/2.</text>
</comment>
<dbReference type="SUPFAM" id="SSF55979">
    <property type="entry name" value="DNA clamp"/>
    <property type="match status" value="2"/>
</dbReference>
<dbReference type="FunFam" id="3.40.605.10:FF:000006">
    <property type="entry name" value="1-pyrroline-5-carboxylate dehydrogenase"/>
    <property type="match status" value="1"/>
</dbReference>
<evidence type="ECO:0000313" key="21">
    <source>
        <dbReference type="Proteomes" id="UP000240830"/>
    </source>
</evidence>